<proteinExistence type="predicted"/>
<dbReference type="SUPFAM" id="SSF141571">
    <property type="entry name" value="Pentapeptide repeat-like"/>
    <property type="match status" value="1"/>
</dbReference>
<keyword evidence="2" id="KW-1185">Reference proteome</keyword>
<dbReference type="InterPro" id="IPR001646">
    <property type="entry name" value="5peptide_repeat"/>
</dbReference>
<dbReference type="Pfam" id="PF00805">
    <property type="entry name" value="Pentapeptide"/>
    <property type="match status" value="1"/>
</dbReference>
<dbReference type="Gene3D" id="2.160.20.80">
    <property type="entry name" value="E3 ubiquitin-protein ligase SopA"/>
    <property type="match status" value="1"/>
</dbReference>
<dbReference type="Proteomes" id="UP000288547">
    <property type="component" value="Unassembled WGS sequence"/>
</dbReference>
<name>A0A3S3Z5Y6_9MICO</name>
<evidence type="ECO:0000313" key="1">
    <source>
        <dbReference type="EMBL" id="RWZ52551.1"/>
    </source>
</evidence>
<accession>A0A3S3Z5Y6</accession>
<reference evidence="1 2" key="1">
    <citation type="submission" date="2018-12" db="EMBL/GenBank/DDBJ databases">
        <authorList>
            <person name="Li F."/>
        </authorList>
    </citation>
    <scope>NUCLEOTIDE SEQUENCE [LARGE SCALE GENOMIC DNA]</scope>
    <source>
        <strain evidence="1 2">11W25H-1</strain>
    </source>
</reference>
<dbReference type="EMBL" id="RZNB01000001">
    <property type="protein sequence ID" value="RWZ52551.1"/>
    <property type="molecule type" value="Genomic_DNA"/>
</dbReference>
<dbReference type="AlphaFoldDB" id="A0A3S3Z5Y6"/>
<sequence length="286" mass="30752">MVDAAPPIPARGDRRDLLKADCASCVGLCCVALAFARSADFAVDKPAGDPCVNLADDDGCRIHDRLRQSGFRGCTVFDCFGAGQHVARSTFGGVSWRDDPAVRRSMFAVFPLMREVHELLWYLGEAVSLSPLLDSELRSEVTAVLDETERIAEGTPEEVLAADLNTHRDVVVELLGRVSAAVRARAPRPSGKRPKKVGPRSDLMGARLAGADLRALTLRGSYLIAADLSGADLGFTDLIGADLRDTDLRGADLSAALFVTQPQLDSARGDALTRLPRAVHRPSHWV</sequence>
<evidence type="ECO:0000313" key="2">
    <source>
        <dbReference type="Proteomes" id="UP000288547"/>
    </source>
</evidence>
<dbReference type="OrthoDB" id="154708at2"/>
<comment type="caution">
    <text evidence="1">The sequence shown here is derived from an EMBL/GenBank/DDBJ whole genome shotgun (WGS) entry which is preliminary data.</text>
</comment>
<dbReference type="RefSeq" id="WP_128493394.1">
    <property type="nucleotide sequence ID" value="NZ_RZNB01000001.1"/>
</dbReference>
<protein>
    <submittedName>
        <fullName evidence="1">Pentapeptide repeat-containing protein</fullName>
    </submittedName>
</protein>
<organism evidence="1 2">
    <name type="scientific">Labedella phragmitis</name>
    <dbReference type="NCBI Taxonomy" id="2498849"/>
    <lineage>
        <taxon>Bacteria</taxon>
        <taxon>Bacillati</taxon>
        <taxon>Actinomycetota</taxon>
        <taxon>Actinomycetes</taxon>
        <taxon>Micrococcales</taxon>
        <taxon>Microbacteriaceae</taxon>
        <taxon>Labedella</taxon>
    </lineage>
</organism>
<gene>
    <name evidence="1" type="ORF">ELQ90_00915</name>
</gene>